<dbReference type="InterPro" id="IPR030878">
    <property type="entry name" value="Ribosomal_uL15"/>
</dbReference>
<evidence type="ECO:0000256" key="2">
    <source>
        <dbReference type="ARBA" id="ARBA00022980"/>
    </source>
</evidence>
<dbReference type="PROSITE" id="PS00475">
    <property type="entry name" value="RIBOSOMAL_L15"/>
    <property type="match status" value="1"/>
</dbReference>
<evidence type="ECO:0000256" key="4">
    <source>
        <dbReference type="SAM" id="MobiDB-lite"/>
    </source>
</evidence>
<dbReference type="HAMAP" id="MF_01341">
    <property type="entry name" value="Ribosomal_uL15"/>
    <property type="match status" value="1"/>
</dbReference>
<dbReference type="Pfam" id="PF00828">
    <property type="entry name" value="Ribosomal_L27A"/>
    <property type="match status" value="1"/>
</dbReference>
<feature type="domain" description="Large ribosomal subunit protein uL15/eL18" evidence="5">
    <location>
        <begin position="77"/>
        <end position="148"/>
    </location>
</feature>
<dbReference type="GO" id="GO:0003735">
    <property type="term" value="F:structural constituent of ribosome"/>
    <property type="evidence" value="ECO:0007669"/>
    <property type="project" value="InterPro"/>
</dbReference>
<dbReference type="AlphaFoldDB" id="A0A381P8M5"/>
<keyword evidence="3" id="KW-0687">Ribonucleoprotein</keyword>
<dbReference type="InterPro" id="IPR005749">
    <property type="entry name" value="Ribosomal_uL15_bac-type"/>
</dbReference>
<evidence type="ECO:0000256" key="1">
    <source>
        <dbReference type="ARBA" id="ARBA00007320"/>
    </source>
</evidence>
<gene>
    <name evidence="6" type="ORF">METZ01_LOCUS16160</name>
</gene>
<accession>A0A381P8M5</accession>
<proteinExistence type="inferred from homology"/>
<dbReference type="GO" id="GO:0006412">
    <property type="term" value="P:translation"/>
    <property type="evidence" value="ECO:0007669"/>
    <property type="project" value="InterPro"/>
</dbReference>
<dbReference type="GO" id="GO:0022625">
    <property type="term" value="C:cytosolic large ribosomal subunit"/>
    <property type="evidence" value="ECO:0007669"/>
    <property type="project" value="TreeGrafter"/>
</dbReference>
<evidence type="ECO:0000256" key="3">
    <source>
        <dbReference type="ARBA" id="ARBA00023274"/>
    </source>
</evidence>
<dbReference type="Gene3D" id="3.100.10.10">
    <property type="match status" value="1"/>
</dbReference>
<sequence>MSLNNLKPALGSNKNSGKRLGRGQGSGKGGTSTKGHKGAQSRSGYSRKIGFEGGQMPLQRRVPKFGFKNINRKEYVPINIDTIQLLIEQKRIKKQLKIENIVELNLAHKGDLIKILGRGKLESPVEVYAHKFSKSAENSIEKAGGKVIKL</sequence>
<keyword evidence="2" id="KW-0689">Ribosomal protein</keyword>
<dbReference type="InterPro" id="IPR036227">
    <property type="entry name" value="Ribosomal_uL15/eL18_sf"/>
</dbReference>
<dbReference type="InterPro" id="IPR021131">
    <property type="entry name" value="Ribosomal_uL15/eL18"/>
</dbReference>
<dbReference type="SUPFAM" id="SSF52080">
    <property type="entry name" value="Ribosomal proteins L15p and L18e"/>
    <property type="match status" value="1"/>
</dbReference>
<protein>
    <recommendedName>
        <fullName evidence="5">Large ribosomal subunit protein uL15/eL18 domain-containing protein</fullName>
    </recommendedName>
</protein>
<dbReference type="InterPro" id="IPR001196">
    <property type="entry name" value="Ribosomal_uL15_CS"/>
</dbReference>
<evidence type="ECO:0000313" key="6">
    <source>
        <dbReference type="EMBL" id="SUZ63306.1"/>
    </source>
</evidence>
<dbReference type="NCBIfam" id="TIGR01071">
    <property type="entry name" value="rplO_bact"/>
    <property type="match status" value="1"/>
</dbReference>
<name>A0A381P8M5_9ZZZZ</name>
<feature type="region of interest" description="Disordered" evidence="4">
    <location>
        <begin position="1"/>
        <end position="56"/>
    </location>
</feature>
<dbReference type="PANTHER" id="PTHR12934:SF11">
    <property type="entry name" value="LARGE RIBOSOMAL SUBUNIT PROTEIN UL15M"/>
    <property type="match status" value="1"/>
</dbReference>
<comment type="similarity">
    <text evidence="1">Belongs to the universal ribosomal protein uL15 family.</text>
</comment>
<dbReference type="EMBL" id="UINC01000913">
    <property type="protein sequence ID" value="SUZ63306.1"/>
    <property type="molecule type" value="Genomic_DNA"/>
</dbReference>
<dbReference type="PANTHER" id="PTHR12934">
    <property type="entry name" value="50S RIBOSOMAL PROTEIN L15"/>
    <property type="match status" value="1"/>
</dbReference>
<reference evidence="6" key="1">
    <citation type="submission" date="2018-05" db="EMBL/GenBank/DDBJ databases">
        <authorList>
            <person name="Lanie J.A."/>
            <person name="Ng W.-L."/>
            <person name="Kazmierczak K.M."/>
            <person name="Andrzejewski T.M."/>
            <person name="Davidsen T.M."/>
            <person name="Wayne K.J."/>
            <person name="Tettelin H."/>
            <person name="Glass J.I."/>
            <person name="Rusch D."/>
            <person name="Podicherti R."/>
            <person name="Tsui H.-C.T."/>
            <person name="Winkler M.E."/>
        </authorList>
    </citation>
    <scope>NUCLEOTIDE SEQUENCE</scope>
</reference>
<feature type="compositionally biased region" description="Gly residues" evidence="4">
    <location>
        <begin position="22"/>
        <end position="32"/>
    </location>
</feature>
<organism evidence="6">
    <name type="scientific">marine metagenome</name>
    <dbReference type="NCBI Taxonomy" id="408172"/>
    <lineage>
        <taxon>unclassified sequences</taxon>
        <taxon>metagenomes</taxon>
        <taxon>ecological metagenomes</taxon>
    </lineage>
</organism>
<evidence type="ECO:0000259" key="5">
    <source>
        <dbReference type="Pfam" id="PF00828"/>
    </source>
</evidence>